<accession>A0A9P6MHD7</accession>
<reference evidence="1" key="1">
    <citation type="journal article" date="2020" name="Fungal Divers.">
        <title>Resolving the Mortierellaceae phylogeny through synthesis of multi-gene phylogenetics and phylogenomics.</title>
        <authorList>
            <person name="Vandepol N."/>
            <person name="Liber J."/>
            <person name="Desiro A."/>
            <person name="Na H."/>
            <person name="Kennedy M."/>
            <person name="Barry K."/>
            <person name="Grigoriev I.V."/>
            <person name="Miller A.N."/>
            <person name="O'Donnell K."/>
            <person name="Stajich J.E."/>
            <person name="Bonito G."/>
        </authorList>
    </citation>
    <scope>NUCLEOTIDE SEQUENCE</scope>
    <source>
        <strain evidence="1">NRRL 2769</strain>
    </source>
</reference>
<evidence type="ECO:0000313" key="2">
    <source>
        <dbReference type="Proteomes" id="UP000703661"/>
    </source>
</evidence>
<protein>
    <submittedName>
        <fullName evidence="1">Uncharacterized protein</fullName>
    </submittedName>
</protein>
<organism evidence="1 2">
    <name type="scientific">Entomortierella chlamydospora</name>
    <dbReference type="NCBI Taxonomy" id="101097"/>
    <lineage>
        <taxon>Eukaryota</taxon>
        <taxon>Fungi</taxon>
        <taxon>Fungi incertae sedis</taxon>
        <taxon>Mucoromycota</taxon>
        <taxon>Mortierellomycotina</taxon>
        <taxon>Mortierellomycetes</taxon>
        <taxon>Mortierellales</taxon>
        <taxon>Mortierellaceae</taxon>
        <taxon>Entomortierella</taxon>
    </lineage>
</organism>
<comment type="caution">
    <text evidence="1">The sequence shown here is derived from an EMBL/GenBank/DDBJ whole genome shotgun (WGS) entry which is preliminary data.</text>
</comment>
<name>A0A9P6MHD7_9FUNG</name>
<sequence>MPKTETAQIRTQLNNSEVLIRNLVIFSRTKAVRTLSSDFGQVSISLTAGLTDKSLPSETSRHQTSRRLYVTKNLNLIVAKALTINGFTVFPHLHKFTTIDL</sequence>
<dbReference type="EMBL" id="JAAAID010003146">
    <property type="protein sequence ID" value="KAG0000366.1"/>
    <property type="molecule type" value="Genomic_DNA"/>
</dbReference>
<keyword evidence="2" id="KW-1185">Reference proteome</keyword>
<dbReference type="AlphaFoldDB" id="A0A9P6MHD7"/>
<gene>
    <name evidence="1" type="ORF">BGZ80_006376</name>
</gene>
<dbReference type="Proteomes" id="UP000703661">
    <property type="component" value="Unassembled WGS sequence"/>
</dbReference>
<evidence type="ECO:0000313" key="1">
    <source>
        <dbReference type="EMBL" id="KAG0000366.1"/>
    </source>
</evidence>
<proteinExistence type="predicted"/>